<organism evidence="1 2">
    <name type="scientific">Steinernema carpocapsae</name>
    <name type="common">Entomopathogenic nematode</name>
    <dbReference type="NCBI Taxonomy" id="34508"/>
    <lineage>
        <taxon>Eukaryota</taxon>
        <taxon>Metazoa</taxon>
        <taxon>Ecdysozoa</taxon>
        <taxon>Nematoda</taxon>
        <taxon>Chromadorea</taxon>
        <taxon>Rhabditida</taxon>
        <taxon>Tylenchina</taxon>
        <taxon>Panagrolaimomorpha</taxon>
        <taxon>Strongyloidoidea</taxon>
        <taxon>Steinernematidae</taxon>
        <taxon>Steinernema</taxon>
    </lineage>
</organism>
<dbReference type="Proteomes" id="UP000298663">
    <property type="component" value="Chromosome X"/>
</dbReference>
<accession>A0A4U8V872</accession>
<dbReference type="STRING" id="34508.A0A4U8V872"/>
<protein>
    <submittedName>
        <fullName evidence="1">Uncharacterized protein</fullName>
    </submittedName>
</protein>
<reference evidence="1 2" key="1">
    <citation type="journal article" date="2015" name="Genome Biol.">
        <title>Comparative genomics of Steinernema reveals deeply conserved gene regulatory networks.</title>
        <authorList>
            <person name="Dillman A.R."/>
            <person name="Macchietto M."/>
            <person name="Porter C.F."/>
            <person name="Rogers A."/>
            <person name="Williams B."/>
            <person name="Antoshechkin I."/>
            <person name="Lee M.M."/>
            <person name="Goodwin Z."/>
            <person name="Lu X."/>
            <person name="Lewis E.E."/>
            <person name="Goodrich-Blair H."/>
            <person name="Stock S.P."/>
            <person name="Adams B.J."/>
            <person name="Sternberg P.W."/>
            <person name="Mortazavi A."/>
        </authorList>
    </citation>
    <scope>NUCLEOTIDE SEQUENCE [LARGE SCALE GENOMIC DNA]</scope>
    <source>
        <strain evidence="1 2">ALL</strain>
    </source>
</reference>
<proteinExistence type="predicted"/>
<sequence length="338" mass="37823">MLFKLCSLYSPKPGSEHDAANGEETRIKRFDFIADENFLLVALLSSDDFIDVYYKTGSTVKICRRSIGEFYDDDSSAVLVTLLPDACAVAIVFTNGSVLTIPIKYFLAVSWGCDSKFAQTITFHTANCAQTAECSPPVSSACFTSKLSNRVVLVFATAEGYIVIWDLTAESKEEDTYLIVFCEDGEQWEIPLEHEGRTIRDTLAHVIPSELKPISPAAIFTDKQTQIFYDSKKNELYLRQLSSISFATLPVRKFIPKCLPRLVHFDQDLLTIVDESDDVFVTPHFTSNVPVDDVYYPVLADRPQRVLGFLPSVHSHVSQLFEPVIVTEFGIASMKALK</sequence>
<keyword evidence="2" id="KW-1185">Reference proteome</keyword>
<gene>
    <name evidence="1" type="ORF">L596_006338</name>
</gene>
<dbReference type="AlphaFoldDB" id="A0A4U8V872"/>
<dbReference type="OrthoDB" id="10256179at2759"/>
<dbReference type="EMBL" id="CM016762">
    <property type="protein sequence ID" value="TMS39877.1"/>
    <property type="molecule type" value="Genomic_DNA"/>
</dbReference>
<name>A0A4U8V872_STECR</name>
<dbReference type="SUPFAM" id="SSF50978">
    <property type="entry name" value="WD40 repeat-like"/>
    <property type="match status" value="1"/>
</dbReference>
<reference evidence="1 2" key="2">
    <citation type="journal article" date="2019" name="G3 (Bethesda)">
        <title>Hybrid Assembly of the Genome of the Entomopathogenic Nematode Steinernema carpocapsae Identifies the X-Chromosome.</title>
        <authorList>
            <person name="Serra L."/>
            <person name="Macchietto M."/>
            <person name="Macias-Munoz A."/>
            <person name="McGill C.J."/>
            <person name="Rodriguez I.M."/>
            <person name="Rodriguez B."/>
            <person name="Murad R."/>
            <person name="Mortazavi A."/>
        </authorList>
    </citation>
    <scope>NUCLEOTIDE SEQUENCE [LARGE SCALE GENOMIC DNA]</scope>
    <source>
        <strain evidence="1 2">ALL</strain>
    </source>
</reference>
<dbReference type="InterPro" id="IPR036322">
    <property type="entry name" value="WD40_repeat_dom_sf"/>
</dbReference>
<evidence type="ECO:0000313" key="1">
    <source>
        <dbReference type="EMBL" id="TMS39877.1"/>
    </source>
</evidence>
<evidence type="ECO:0000313" key="2">
    <source>
        <dbReference type="Proteomes" id="UP000298663"/>
    </source>
</evidence>